<reference evidence="1 2" key="2">
    <citation type="journal article" date="2017" name="Front. Plant Sci.">
        <title>Gene Classification and Mining of Molecular Markers Useful in Red Clover (Trifolium pratense) Breeding.</title>
        <authorList>
            <person name="Istvanek J."/>
            <person name="Dluhosova J."/>
            <person name="Dluhos P."/>
            <person name="Patkova L."/>
            <person name="Nedelnik J."/>
            <person name="Repkova J."/>
        </authorList>
    </citation>
    <scope>NUCLEOTIDE SEQUENCE [LARGE SCALE GENOMIC DNA]</scope>
    <source>
        <strain evidence="2">cv. Tatra</strain>
        <tissue evidence="1">Young leaves</tissue>
    </source>
</reference>
<comment type="caution">
    <text evidence="1">The sequence shown here is derived from an EMBL/GenBank/DDBJ whole genome shotgun (WGS) entry which is preliminary data.</text>
</comment>
<feature type="non-terminal residue" evidence="1">
    <location>
        <position position="1"/>
    </location>
</feature>
<dbReference type="PANTHER" id="PTHR11439">
    <property type="entry name" value="GAG-POL-RELATED RETROTRANSPOSON"/>
    <property type="match status" value="1"/>
</dbReference>
<dbReference type="EMBL" id="ASHM01106870">
    <property type="protein sequence ID" value="PNX68924.1"/>
    <property type="molecule type" value="Genomic_DNA"/>
</dbReference>
<evidence type="ECO:0000313" key="1">
    <source>
        <dbReference type="EMBL" id="PNX68924.1"/>
    </source>
</evidence>
<organism evidence="1 2">
    <name type="scientific">Trifolium pratense</name>
    <name type="common">Red clover</name>
    <dbReference type="NCBI Taxonomy" id="57577"/>
    <lineage>
        <taxon>Eukaryota</taxon>
        <taxon>Viridiplantae</taxon>
        <taxon>Streptophyta</taxon>
        <taxon>Embryophyta</taxon>
        <taxon>Tracheophyta</taxon>
        <taxon>Spermatophyta</taxon>
        <taxon>Magnoliopsida</taxon>
        <taxon>eudicotyledons</taxon>
        <taxon>Gunneridae</taxon>
        <taxon>Pentapetalae</taxon>
        <taxon>rosids</taxon>
        <taxon>fabids</taxon>
        <taxon>Fabales</taxon>
        <taxon>Fabaceae</taxon>
        <taxon>Papilionoideae</taxon>
        <taxon>50 kb inversion clade</taxon>
        <taxon>NPAAA clade</taxon>
        <taxon>Hologalegina</taxon>
        <taxon>IRL clade</taxon>
        <taxon>Trifolieae</taxon>
        <taxon>Trifolium</taxon>
    </lineage>
</organism>
<proteinExistence type="predicted"/>
<gene>
    <name evidence="1" type="ORF">L195_g056430</name>
</gene>
<dbReference type="PANTHER" id="PTHR11439:SF515">
    <property type="entry name" value="GAG-POL POLYPROTEIN"/>
    <property type="match status" value="1"/>
</dbReference>
<accession>A0A2K3KRL2</accession>
<protein>
    <recommendedName>
        <fullName evidence="3">Cationic amino acid transporter 1-like protein</fullName>
    </recommendedName>
</protein>
<sequence length="115" mass="12807">EGISSGLISCEAEYIAASMCACQAIWLVNLMEEMMGEDHGSVAMNIDNISTINLAKNPIAHGRSKHIEMRFHYLIEQVNNGKLCLKHCRSGEQLADILTKVVQIEVFKKLRDMTG</sequence>
<evidence type="ECO:0008006" key="3">
    <source>
        <dbReference type="Google" id="ProtNLM"/>
    </source>
</evidence>
<evidence type="ECO:0000313" key="2">
    <source>
        <dbReference type="Proteomes" id="UP000236291"/>
    </source>
</evidence>
<reference evidence="1 2" key="1">
    <citation type="journal article" date="2014" name="Am. J. Bot.">
        <title>Genome assembly and annotation for red clover (Trifolium pratense; Fabaceae).</title>
        <authorList>
            <person name="Istvanek J."/>
            <person name="Jaros M."/>
            <person name="Krenek A."/>
            <person name="Repkova J."/>
        </authorList>
    </citation>
    <scope>NUCLEOTIDE SEQUENCE [LARGE SCALE GENOMIC DNA]</scope>
    <source>
        <strain evidence="2">cv. Tatra</strain>
        <tissue evidence="1">Young leaves</tissue>
    </source>
</reference>
<dbReference type="STRING" id="57577.A0A2K3KRL2"/>
<name>A0A2K3KRL2_TRIPR</name>
<dbReference type="AlphaFoldDB" id="A0A2K3KRL2"/>
<dbReference type="CDD" id="cd09272">
    <property type="entry name" value="RNase_HI_RT_Ty1"/>
    <property type="match status" value="1"/>
</dbReference>
<dbReference type="Proteomes" id="UP000236291">
    <property type="component" value="Unassembled WGS sequence"/>
</dbReference>